<name>A0A8J4DAF8_9CHLO</name>
<evidence type="ECO:0000313" key="4">
    <source>
        <dbReference type="Proteomes" id="UP000722791"/>
    </source>
</evidence>
<feature type="region of interest" description="Disordered" evidence="1">
    <location>
        <begin position="204"/>
        <end position="229"/>
    </location>
</feature>
<feature type="region of interest" description="Disordered" evidence="1">
    <location>
        <begin position="250"/>
        <end position="291"/>
    </location>
</feature>
<sequence>MHWMHLSRPGAAPSAAISCSCCFCGLCILALAVLYYCCRCRCYMRLFSPSFSGLGASSQPPLTKLAYQALTTMMTHGSTDTWRRGIGVGTEWPLSILSISLAVRTHRVFMKRVLALAGKALLCDLGWHAWQRCRTANKMVVQQAQVQAEAAGLSGTVSERVLKCLPLPVQNTRPVCSESAVSGHRPAQLSSGCTAADMGVSGTGTDAGLGVRPRSPATTTDTGQPNGLRPMGPAADVVSCAELQFGAGSSLTNGGAGPIRQPGATSGGRPMGHLGQHSNAGENGAQTSAVDAAPRRRTGAVALAASSAGCAVTATTATNPRYWTQPPPYRPFSMRPRHGCGCRPLHMSNNVLLPGLQLVPTALCRESTATATQLSYMPRAQLVSVRIEIQGVDPEEVAGGNEA</sequence>
<feature type="compositionally biased region" description="Polar residues" evidence="1">
    <location>
        <begin position="276"/>
        <end position="289"/>
    </location>
</feature>
<reference evidence="3" key="1">
    <citation type="journal article" date="2021" name="Proc. Natl. Acad. Sci. U.S.A.">
        <title>Three genomes in the algal genus Volvox reveal the fate of a haploid sex-determining region after a transition to homothallism.</title>
        <authorList>
            <person name="Yamamoto K."/>
            <person name="Hamaji T."/>
            <person name="Kawai-Toyooka H."/>
            <person name="Matsuzaki R."/>
            <person name="Takahashi F."/>
            <person name="Nishimura Y."/>
            <person name="Kawachi M."/>
            <person name="Noguchi H."/>
            <person name="Minakuchi Y."/>
            <person name="Umen J.G."/>
            <person name="Toyoda A."/>
            <person name="Nozaki H."/>
        </authorList>
    </citation>
    <scope>NUCLEOTIDE SEQUENCE</scope>
    <source>
        <strain evidence="3">NIES-3785</strain>
    </source>
</reference>
<keyword evidence="2" id="KW-1133">Transmembrane helix</keyword>
<comment type="caution">
    <text evidence="3">The sequence shown here is derived from an EMBL/GenBank/DDBJ whole genome shotgun (WGS) entry which is preliminary data.</text>
</comment>
<protein>
    <submittedName>
        <fullName evidence="3">Uncharacterized protein</fullName>
    </submittedName>
</protein>
<feature type="compositionally biased region" description="Polar residues" evidence="1">
    <location>
        <begin position="216"/>
        <end position="225"/>
    </location>
</feature>
<keyword evidence="2" id="KW-0812">Transmembrane</keyword>
<evidence type="ECO:0000256" key="1">
    <source>
        <dbReference type="SAM" id="MobiDB-lite"/>
    </source>
</evidence>
<dbReference type="AlphaFoldDB" id="A0A8J4DAF8"/>
<evidence type="ECO:0000256" key="2">
    <source>
        <dbReference type="SAM" id="Phobius"/>
    </source>
</evidence>
<dbReference type="Proteomes" id="UP000722791">
    <property type="component" value="Unassembled WGS sequence"/>
</dbReference>
<keyword evidence="2" id="KW-0472">Membrane</keyword>
<dbReference type="EMBL" id="BNCQ01000006">
    <property type="protein sequence ID" value="GIL98797.1"/>
    <property type="molecule type" value="Genomic_DNA"/>
</dbReference>
<evidence type="ECO:0000313" key="3">
    <source>
        <dbReference type="EMBL" id="GIL98797.1"/>
    </source>
</evidence>
<proteinExistence type="predicted"/>
<organism evidence="3 4">
    <name type="scientific">Volvox reticuliferus</name>
    <dbReference type="NCBI Taxonomy" id="1737510"/>
    <lineage>
        <taxon>Eukaryota</taxon>
        <taxon>Viridiplantae</taxon>
        <taxon>Chlorophyta</taxon>
        <taxon>core chlorophytes</taxon>
        <taxon>Chlorophyceae</taxon>
        <taxon>CS clade</taxon>
        <taxon>Chlamydomonadales</taxon>
        <taxon>Volvocaceae</taxon>
        <taxon>Volvox</taxon>
    </lineage>
</organism>
<accession>A0A8J4DAF8</accession>
<feature type="transmembrane region" description="Helical" evidence="2">
    <location>
        <begin position="12"/>
        <end position="36"/>
    </location>
</feature>
<gene>
    <name evidence="3" type="ORF">Vretimale_3993</name>
</gene>